<accession>A0ABW6N8G0</accession>
<dbReference type="RefSeq" id="WP_389835510.1">
    <property type="nucleotide sequence ID" value="NZ_JBIAJP010000021.1"/>
</dbReference>
<keyword evidence="3" id="KW-1185">Reference proteome</keyword>
<protein>
    <submittedName>
        <fullName evidence="2">Uncharacterized protein</fullName>
    </submittedName>
</protein>
<comment type="caution">
    <text evidence="2">The sequence shown here is derived from an EMBL/GenBank/DDBJ whole genome shotgun (WGS) entry which is preliminary data.</text>
</comment>
<dbReference type="Proteomes" id="UP001601422">
    <property type="component" value="Unassembled WGS sequence"/>
</dbReference>
<name>A0ABW6N8G0_9ACTN</name>
<proteinExistence type="predicted"/>
<sequence length="119" mass="12697">MSTEPNPSPAPPDSLADEQPTEPPLETEPPVIEPEPEPEEEAAPPPPEETLGLAVTVEPSTWYEVTSVCATQTCPNLNTATTEPLVYSNAGTIRMVCGLCGKFRPILSAVKLDPQPEMS</sequence>
<gene>
    <name evidence="2" type="ORF">ACFYQT_39980</name>
</gene>
<feature type="compositionally biased region" description="Pro residues" evidence="1">
    <location>
        <begin position="1"/>
        <end position="12"/>
    </location>
</feature>
<organism evidence="2 3">
    <name type="scientific">Streptomyces tibetensis</name>
    <dbReference type="NCBI Taxonomy" id="2382123"/>
    <lineage>
        <taxon>Bacteria</taxon>
        <taxon>Bacillati</taxon>
        <taxon>Actinomycetota</taxon>
        <taxon>Actinomycetes</taxon>
        <taxon>Kitasatosporales</taxon>
        <taxon>Streptomycetaceae</taxon>
        <taxon>Streptomyces</taxon>
    </lineage>
</organism>
<evidence type="ECO:0000313" key="2">
    <source>
        <dbReference type="EMBL" id="MFF0009576.1"/>
    </source>
</evidence>
<feature type="region of interest" description="Disordered" evidence="1">
    <location>
        <begin position="1"/>
        <end position="51"/>
    </location>
</feature>
<dbReference type="EMBL" id="JBIAJP010000021">
    <property type="protein sequence ID" value="MFF0009576.1"/>
    <property type="molecule type" value="Genomic_DNA"/>
</dbReference>
<feature type="compositionally biased region" description="Pro residues" evidence="1">
    <location>
        <begin position="21"/>
        <end position="33"/>
    </location>
</feature>
<reference evidence="2 3" key="1">
    <citation type="submission" date="2024-10" db="EMBL/GenBank/DDBJ databases">
        <title>The Natural Products Discovery Center: Release of the First 8490 Sequenced Strains for Exploring Actinobacteria Biosynthetic Diversity.</title>
        <authorList>
            <person name="Kalkreuter E."/>
            <person name="Kautsar S.A."/>
            <person name="Yang D."/>
            <person name="Bader C.D."/>
            <person name="Teijaro C.N."/>
            <person name="Fluegel L."/>
            <person name="Davis C.M."/>
            <person name="Simpson J.R."/>
            <person name="Lauterbach L."/>
            <person name="Steele A.D."/>
            <person name="Gui C."/>
            <person name="Meng S."/>
            <person name="Li G."/>
            <person name="Viehrig K."/>
            <person name="Ye F."/>
            <person name="Su P."/>
            <person name="Kiefer A.F."/>
            <person name="Nichols A."/>
            <person name="Cepeda A.J."/>
            <person name="Yan W."/>
            <person name="Fan B."/>
            <person name="Jiang Y."/>
            <person name="Adhikari A."/>
            <person name="Zheng C.-J."/>
            <person name="Schuster L."/>
            <person name="Cowan T.M."/>
            <person name="Smanski M.J."/>
            <person name="Chevrette M.G."/>
            <person name="De Carvalho L.P.S."/>
            <person name="Shen B."/>
        </authorList>
    </citation>
    <scope>NUCLEOTIDE SEQUENCE [LARGE SCALE GENOMIC DNA]</scope>
    <source>
        <strain evidence="2 3">NPDC005497</strain>
    </source>
</reference>
<evidence type="ECO:0000256" key="1">
    <source>
        <dbReference type="SAM" id="MobiDB-lite"/>
    </source>
</evidence>
<evidence type="ECO:0000313" key="3">
    <source>
        <dbReference type="Proteomes" id="UP001601422"/>
    </source>
</evidence>